<proteinExistence type="predicted"/>
<sequence>MYLSPFNVTAGDIGGVSQQCVNKCNMSSEKKNHKAFNVETSKIEFRRTYHPIEEENMTDTPKRRSPMARTASPRPTKPLSGKTSPKSTTPISKQRTRDASLSLLTGRKRASPTPSDKTDSEFSQSSLMLMSPGEVAEQQGSIEQVIKSIEKRLKAEQDKIARTILEKQQRQTVYKLENRMDAHLTPFVMIKKVGKSGSEGGARGGNEGSAKKDPSSRRFKNDFPKWTSGNKMIDNFIKEIQLFAESEVNYLEWISYDRFKEVKFICNGTYASLSLATWLDGPRNLSDKQNKKLKRDFRKKVVLRQLYDSENISEVYLSELNKYYKKISWNNSIMPVYGVSKDPKTKNFIIVYEHAEHGDLNNYLQENSANMGWPLKLALACDISKSLKTLHGCNLIHKDIHSGNILILKDGSTALTDFGLCKHVDAENRKLDVGQVEGVLPFIAPEVIRAQKYSKQSDIYSFSIVMWEITTGGKRPLCDRSHDVELASEILEGKRPDPVPGTPPCWVELMEQCWNDDPDKRPDADAVHRTLCDWLKRLVETPKLPYKVNTEFALAENWRLRGQHHSTTSHHGSRQVSVMSGNNGEEDNASPEVSVQEGGSGEGSTTTTVVEPEGGIEVDVHMVEEIESGMEPGEFQHPVTCYTSQLFDFSELKIFTSTKTSTVSTEEPS</sequence>
<organism evidence="1 2">
    <name type="scientific">Acaulospora colombiana</name>
    <dbReference type="NCBI Taxonomy" id="27376"/>
    <lineage>
        <taxon>Eukaryota</taxon>
        <taxon>Fungi</taxon>
        <taxon>Fungi incertae sedis</taxon>
        <taxon>Mucoromycota</taxon>
        <taxon>Glomeromycotina</taxon>
        <taxon>Glomeromycetes</taxon>
        <taxon>Diversisporales</taxon>
        <taxon>Acaulosporaceae</taxon>
        <taxon>Acaulospora</taxon>
    </lineage>
</organism>
<dbReference type="Proteomes" id="UP000789525">
    <property type="component" value="Unassembled WGS sequence"/>
</dbReference>
<keyword evidence="2" id="KW-1185">Reference proteome</keyword>
<evidence type="ECO:0000313" key="2">
    <source>
        <dbReference type="Proteomes" id="UP000789525"/>
    </source>
</evidence>
<accession>A0ACA9L2G1</accession>
<comment type="caution">
    <text evidence="1">The sequence shown here is derived from an EMBL/GenBank/DDBJ whole genome shotgun (WGS) entry which is preliminary data.</text>
</comment>
<gene>
    <name evidence="1" type="ORF">ACOLOM_LOCUS3001</name>
</gene>
<protein>
    <submittedName>
        <fullName evidence="1">2281_t:CDS:1</fullName>
    </submittedName>
</protein>
<name>A0ACA9L2G1_9GLOM</name>
<evidence type="ECO:0000313" key="1">
    <source>
        <dbReference type="EMBL" id="CAG8505845.1"/>
    </source>
</evidence>
<dbReference type="EMBL" id="CAJVPT010004247">
    <property type="protein sequence ID" value="CAG8505845.1"/>
    <property type="molecule type" value="Genomic_DNA"/>
</dbReference>
<reference evidence="1" key="1">
    <citation type="submission" date="2021-06" db="EMBL/GenBank/DDBJ databases">
        <authorList>
            <person name="Kallberg Y."/>
            <person name="Tangrot J."/>
            <person name="Rosling A."/>
        </authorList>
    </citation>
    <scope>NUCLEOTIDE SEQUENCE</scope>
    <source>
        <strain evidence="1">CL356</strain>
    </source>
</reference>
<feature type="non-terminal residue" evidence="1">
    <location>
        <position position="669"/>
    </location>
</feature>